<comment type="caution">
    <text evidence="2">The sequence shown here is derived from an EMBL/GenBank/DDBJ whole genome shotgun (WGS) entry which is preliminary data.</text>
</comment>
<name>A0A9N9J4P2_9GLOM</name>
<dbReference type="OrthoDB" id="3197614at2759"/>
<feature type="compositionally biased region" description="Polar residues" evidence="1">
    <location>
        <begin position="37"/>
        <end position="51"/>
    </location>
</feature>
<dbReference type="PANTHER" id="PTHR40130">
    <property type="entry name" value="EXPRESSED PROTEIN"/>
    <property type="match status" value="1"/>
</dbReference>
<feature type="non-terminal residue" evidence="2">
    <location>
        <position position="1"/>
    </location>
</feature>
<feature type="non-terminal residue" evidence="2">
    <location>
        <position position="279"/>
    </location>
</feature>
<organism evidence="2 3">
    <name type="scientific">Acaulospora morrowiae</name>
    <dbReference type="NCBI Taxonomy" id="94023"/>
    <lineage>
        <taxon>Eukaryota</taxon>
        <taxon>Fungi</taxon>
        <taxon>Fungi incertae sedis</taxon>
        <taxon>Mucoromycota</taxon>
        <taxon>Glomeromycotina</taxon>
        <taxon>Glomeromycetes</taxon>
        <taxon>Diversisporales</taxon>
        <taxon>Acaulosporaceae</taxon>
        <taxon>Acaulospora</taxon>
    </lineage>
</organism>
<feature type="region of interest" description="Disordered" evidence="1">
    <location>
        <begin position="33"/>
        <end position="53"/>
    </location>
</feature>
<keyword evidence="3" id="KW-1185">Reference proteome</keyword>
<sequence>ENSMLRSSILQFKNDFQKQAKRIKASQEMLRSVPVMKQTSPESSTVSNTHTLQKRIKELEEELRLMKTDNEKQKALVTKYRERWEKLKESAKKRRVNKQGDPTAQQTAEPLPAPKKTPTPDSAQPPQSPQSLPSSPSYSKLPQTASTPSSTTITATTITTAIAAPESRKHQSLPEINLPFALQKPSHKPGFGEILDGSTSSKSNIGTPQKNSISSTTTIVSTIETDANNVYESFSNQTTSPLRFLSRRESGGSALPTVTTVTIEGVTSLSNQKELDPDE</sequence>
<gene>
    <name evidence="2" type="ORF">AMORRO_LOCUS16247</name>
</gene>
<evidence type="ECO:0000313" key="2">
    <source>
        <dbReference type="EMBL" id="CAG8765678.1"/>
    </source>
</evidence>
<feature type="region of interest" description="Disordered" evidence="1">
    <location>
        <begin position="88"/>
        <end position="216"/>
    </location>
</feature>
<dbReference type="EMBL" id="CAJVPV010043415">
    <property type="protein sequence ID" value="CAG8765678.1"/>
    <property type="molecule type" value="Genomic_DNA"/>
</dbReference>
<protein>
    <submittedName>
        <fullName evidence="2">2683_t:CDS:1</fullName>
    </submittedName>
</protein>
<evidence type="ECO:0000313" key="3">
    <source>
        <dbReference type="Proteomes" id="UP000789342"/>
    </source>
</evidence>
<feature type="compositionally biased region" description="Low complexity" evidence="1">
    <location>
        <begin position="119"/>
        <end position="165"/>
    </location>
</feature>
<evidence type="ECO:0000256" key="1">
    <source>
        <dbReference type="SAM" id="MobiDB-lite"/>
    </source>
</evidence>
<proteinExistence type="predicted"/>
<accession>A0A9N9J4P2</accession>
<feature type="compositionally biased region" description="Polar residues" evidence="1">
    <location>
        <begin position="197"/>
        <end position="211"/>
    </location>
</feature>
<dbReference type="Proteomes" id="UP000789342">
    <property type="component" value="Unassembled WGS sequence"/>
</dbReference>
<reference evidence="2" key="1">
    <citation type="submission" date="2021-06" db="EMBL/GenBank/DDBJ databases">
        <authorList>
            <person name="Kallberg Y."/>
            <person name="Tangrot J."/>
            <person name="Rosling A."/>
        </authorList>
    </citation>
    <scope>NUCLEOTIDE SEQUENCE</scope>
    <source>
        <strain evidence="2">CL551</strain>
    </source>
</reference>
<dbReference type="AlphaFoldDB" id="A0A9N9J4P2"/>
<dbReference type="PANTHER" id="PTHR40130:SF1">
    <property type="entry name" value="SPINDLE POLE BODY-ASSOCIATED PROTEIN CUT12 DOMAIN-CONTAINING PROTEIN"/>
    <property type="match status" value="1"/>
</dbReference>